<keyword evidence="3" id="KW-1185">Reference proteome</keyword>
<evidence type="ECO:0000313" key="2">
    <source>
        <dbReference type="EMBL" id="EAY23929.1"/>
    </source>
</evidence>
<dbReference type="EMBL" id="AAWS01000096">
    <property type="protein sequence ID" value="EAY23929.1"/>
    <property type="molecule type" value="Genomic_DNA"/>
</dbReference>
<dbReference type="RefSeq" id="WP_002705926.1">
    <property type="nucleotide sequence ID" value="NZ_AAWS01000096.1"/>
</dbReference>
<protein>
    <submittedName>
        <fullName evidence="2">Glyoxalase family protein</fullName>
    </submittedName>
</protein>
<reference evidence="2 3" key="1">
    <citation type="submission" date="2007-01" db="EMBL/GenBank/DDBJ databases">
        <authorList>
            <person name="Haygood M."/>
            <person name="Podell S."/>
            <person name="Anderson C."/>
            <person name="Hopkinson B."/>
            <person name="Roe K."/>
            <person name="Barbeau K."/>
            <person name="Gaasterland T."/>
            <person name="Ferriera S."/>
            <person name="Johnson J."/>
            <person name="Kravitz S."/>
            <person name="Beeson K."/>
            <person name="Sutton G."/>
            <person name="Rogers Y.-H."/>
            <person name="Friedman R."/>
            <person name="Frazier M."/>
            <person name="Venter J.C."/>
        </authorList>
    </citation>
    <scope>NUCLEOTIDE SEQUENCE [LARGE SCALE GENOMIC DNA]</scope>
    <source>
        <strain evidence="2 3">ATCC 23134</strain>
    </source>
</reference>
<accession>A2A0B3</accession>
<dbReference type="eggNOG" id="COG0346">
    <property type="taxonomic scope" value="Bacteria"/>
</dbReference>
<dbReference type="AlphaFoldDB" id="A2A0B3"/>
<sequence>MQIKTLTPNLMVNNVAETIMYYNSILGFELVQTVPETPPYDWAMVSTDGLALMFQSVDSMKTEFKPLEQQATGGGLSFYLRVEGVEDLYEKLKGKVTVVNDLKESFYGMTEFSIQDLNGFVLTFAENLNPSVATESSKETEQN</sequence>
<dbReference type="InterPro" id="IPR037523">
    <property type="entry name" value="VOC_core"/>
</dbReference>
<feature type="domain" description="VOC" evidence="1">
    <location>
        <begin position="2"/>
        <end position="127"/>
    </location>
</feature>
<proteinExistence type="predicted"/>
<comment type="caution">
    <text evidence="2">The sequence shown here is derived from an EMBL/GenBank/DDBJ whole genome shotgun (WGS) entry which is preliminary data.</text>
</comment>
<gene>
    <name evidence="2" type="ORF">M23134_00359</name>
</gene>
<evidence type="ECO:0000259" key="1">
    <source>
        <dbReference type="PROSITE" id="PS51819"/>
    </source>
</evidence>
<dbReference type="OrthoDB" id="9798201at2"/>
<name>A2A0B3_MICM2</name>
<dbReference type="SUPFAM" id="SSF54593">
    <property type="entry name" value="Glyoxalase/Bleomycin resistance protein/Dihydroxybiphenyl dioxygenase"/>
    <property type="match status" value="1"/>
</dbReference>
<dbReference type="Pfam" id="PF00903">
    <property type="entry name" value="Glyoxalase"/>
    <property type="match status" value="1"/>
</dbReference>
<dbReference type="Proteomes" id="UP000004095">
    <property type="component" value="Unassembled WGS sequence"/>
</dbReference>
<organism evidence="2 3">
    <name type="scientific">Microscilla marina ATCC 23134</name>
    <dbReference type="NCBI Taxonomy" id="313606"/>
    <lineage>
        <taxon>Bacteria</taxon>
        <taxon>Pseudomonadati</taxon>
        <taxon>Bacteroidota</taxon>
        <taxon>Cytophagia</taxon>
        <taxon>Cytophagales</taxon>
        <taxon>Microscillaceae</taxon>
        <taxon>Microscilla</taxon>
    </lineage>
</organism>
<dbReference type="InterPro" id="IPR004360">
    <property type="entry name" value="Glyas_Fos-R_dOase_dom"/>
</dbReference>
<dbReference type="InterPro" id="IPR029068">
    <property type="entry name" value="Glyas_Bleomycin-R_OHBP_Dase"/>
</dbReference>
<dbReference type="PROSITE" id="PS51819">
    <property type="entry name" value="VOC"/>
    <property type="match status" value="1"/>
</dbReference>
<dbReference type="Gene3D" id="3.10.180.10">
    <property type="entry name" value="2,3-Dihydroxybiphenyl 1,2-Dioxygenase, domain 1"/>
    <property type="match status" value="1"/>
</dbReference>
<evidence type="ECO:0000313" key="3">
    <source>
        <dbReference type="Proteomes" id="UP000004095"/>
    </source>
</evidence>